<reference evidence="4 5" key="1">
    <citation type="submission" date="2016-10" db="EMBL/GenBank/DDBJ databases">
        <authorList>
            <person name="Varghese N."/>
            <person name="Submissions S."/>
        </authorList>
    </citation>
    <scope>NUCLEOTIDE SEQUENCE [LARGE SCALE GENOMIC DNA]</scope>
    <source>
        <strain evidence="4 5">DSM 16525</strain>
    </source>
</reference>
<dbReference type="InterPro" id="IPR046732">
    <property type="entry name" value="DUF6624"/>
</dbReference>
<gene>
    <name evidence="3" type="ORF">MFU01_02760</name>
    <name evidence="4" type="ORF">SAMN05443572_1011216</name>
</gene>
<feature type="compositionally biased region" description="Low complexity" evidence="1">
    <location>
        <begin position="27"/>
        <end position="41"/>
    </location>
</feature>
<dbReference type="Pfam" id="PF20329">
    <property type="entry name" value="DUF6624"/>
    <property type="match status" value="1"/>
</dbReference>
<feature type="signal peptide" evidence="2">
    <location>
        <begin position="1"/>
        <end position="19"/>
    </location>
</feature>
<feature type="chain" id="PRO_5023040953" description="Lipoprotein" evidence="2">
    <location>
        <begin position="20"/>
        <end position="322"/>
    </location>
</feature>
<dbReference type="EMBL" id="BJXR01000006">
    <property type="protein sequence ID" value="GEN05239.1"/>
    <property type="molecule type" value="Genomic_DNA"/>
</dbReference>
<feature type="region of interest" description="Disordered" evidence="1">
    <location>
        <begin position="27"/>
        <end position="46"/>
    </location>
</feature>
<evidence type="ECO:0000256" key="2">
    <source>
        <dbReference type="SAM" id="SignalP"/>
    </source>
</evidence>
<evidence type="ECO:0000256" key="1">
    <source>
        <dbReference type="SAM" id="MobiDB-lite"/>
    </source>
</evidence>
<evidence type="ECO:0000313" key="4">
    <source>
        <dbReference type="EMBL" id="SET13904.1"/>
    </source>
</evidence>
<evidence type="ECO:0000313" key="3">
    <source>
        <dbReference type="EMBL" id="GEN05239.1"/>
    </source>
</evidence>
<dbReference type="STRING" id="1334629.MFUL124B02_06995"/>
<proteinExistence type="predicted"/>
<name>A0A511STJ8_MYXFU</name>
<dbReference type="Proteomes" id="UP000321514">
    <property type="component" value="Unassembled WGS sequence"/>
</dbReference>
<dbReference type="Proteomes" id="UP000183760">
    <property type="component" value="Unassembled WGS sequence"/>
</dbReference>
<protein>
    <recommendedName>
        <fullName evidence="7">Lipoprotein</fullName>
    </recommendedName>
</protein>
<evidence type="ECO:0008006" key="7">
    <source>
        <dbReference type="Google" id="ProtNLM"/>
    </source>
</evidence>
<dbReference type="NCBIfam" id="NF047558">
    <property type="entry name" value="TPR_END_plus"/>
    <property type="match status" value="1"/>
</dbReference>
<evidence type="ECO:0000313" key="5">
    <source>
        <dbReference type="Proteomes" id="UP000183760"/>
    </source>
</evidence>
<keyword evidence="2" id="KW-0732">Signal</keyword>
<dbReference type="RefSeq" id="WP_074949625.1">
    <property type="nucleotide sequence ID" value="NZ_BJXR01000006.1"/>
</dbReference>
<sequence>MRRLVILLAALNLAACAHSSGGAATPAETQAAAAPKPVATPEARKAAMEAAGLSRAGNNEAALPLYRAAWEGGVRSNNMAYNAACVASLLNQGEEALTWLGRAADEGFEDVAHMKKDTDLDNVRGLPGFAAVEKRVAEEAEKQLKAADPALRDELLSRMEVDQQVRMALMKSNFQDEAAKKKLEEVDASNTAWLKDVIAKKGWPGQALVGKKASFAAWLLVQHADKDVAFQEQVLPMLEQAVARGEGSKQNLAYLTDRVLVNTGKPQRYGTQMEEVDGKMEAKNLEDPANVDARRAAVGLGTMEEYKASFEAMRKQAAEQKP</sequence>
<accession>A0A511STJ8</accession>
<organism evidence="3 6">
    <name type="scientific">Myxococcus fulvus</name>
    <dbReference type="NCBI Taxonomy" id="33"/>
    <lineage>
        <taxon>Bacteria</taxon>
        <taxon>Pseudomonadati</taxon>
        <taxon>Myxococcota</taxon>
        <taxon>Myxococcia</taxon>
        <taxon>Myxococcales</taxon>
        <taxon>Cystobacterineae</taxon>
        <taxon>Myxococcaceae</taxon>
        <taxon>Myxococcus</taxon>
    </lineage>
</organism>
<reference evidence="3 6" key="2">
    <citation type="submission" date="2019-07" db="EMBL/GenBank/DDBJ databases">
        <title>Whole genome shotgun sequence of Myxococcus fulvus NBRC 100333.</title>
        <authorList>
            <person name="Hosoyama A."/>
            <person name="Uohara A."/>
            <person name="Ohji S."/>
            <person name="Ichikawa N."/>
        </authorList>
    </citation>
    <scope>NUCLEOTIDE SEQUENCE [LARGE SCALE GENOMIC DNA]</scope>
    <source>
        <strain evidence="3 6">NBRC 100333</strain>
    </source>
</reference>
<comment type="caution">
    <text evidence="3">The sequence shown here is derived from an EMBL/GenBank/DDBJ whole genome shotgun (WGS) entry which is preliminary data.</text>
</comment>
<dbReference type="EMBL" id="FOIB01000001">
    <property type="protein sequence ID" value="SET13904.1"/>
    <property type="molecule type" value="Genomic_DNA"/>
</dbReference>
<dbReference type="AlphaFoldDB" id="A0A511STJ8"/>
<evidence type="ECO:0000313" key="6">
    <source>
        <dbReference type="Proteomes" id="UP000321514"/>
    </source>
</evidence>
<keyword evidence="5" id="KW-1185">Reference proteome</keyword>
<dbReference type="OrthoDB" id="7446297at2"/>